<gene>
    <name evidence="2" type="ORF">BJ322DRAFT_886393</name>
</gene>
<keyword evidence="3" id="KW-1185">Reference proteome</keyword>
<dbReference type="Proteomes" id="UP000736335">
    <property type="component" value="Unassembled WGS sequence"/>
</dbReference>
<evidence type="ECO:0000313" key="3">
    <source>
        <dbReference type="Proteomes" id="UP000736335"/>
    </source>
</evidence>
<accession>A0A9P6L5T2</accession>
<reference evidence="2" key="2">
    <citation type="submission" date="2020-11" db="EMBL/GenBank/DDBJ databases">
        <authorList>
            <consortium name="DOE Joint Genome Institute"/>
            <person name="Kuo A."/>
            <person name="Miyauchi S."/>
            <person name="Kiss E."/>
            <person name="Drula E."/>
            <person name="Kohler A."/>
            <person name="Sanchez-Garcia M."/>
            <person name="Andreopoulos B."/>
            <person name="Barry K.W."/>
            <person name="Bonito G."/>
            <person name="Buee M."/>
            <person name="Carver A."/>
            <person name="Chen C."/>
            <person name="Cichocki N."/>
            <person name="Clum A."/>
            <person name="Culley D."/>
            <person name="Crous P.W."/>
            <person name="Fauchery L."/>
            <person name="Girlanda M."/>
            <person name="Hayes R."/>
            <person name="Keri Z."/>
            <person name="Labutti K."/>
            <person name="Lipzen A."/>
            <person name="Lombard V."/>
            <person name="Magnuson J."/>
            <person name="Maillard F."/>
            <person name="Morin E."/>
            <person name="Murat C."/>
            <person name="Nolan M."/>
            <person name="Ohm R."/>
            <person name="Pangilinan J."/>
            <person name="Pereira M."/>
            <person name="Perotto S."/>
            <person name="Peter M."/>
            <person name="Riley R."/>
            <person name="Sitrit Y."/>
            <person name="Stielow B."/>
            <person name="Szollosi G."/>
            <person name="Zifcakova L."/>
            <person name="Stursova M."/>
            <person name="Spatafora J.W."/>
            <person name="Tedersoo L."/>
            <person name="Vaario L.-M."/>
            <person name="Yamada A."/>
            <person name="Yan M."/>
            <person name="Wang P."/>
            <person name="Xu J."/>
            <person name="Bruns T."/>
            <person name="Baldrian P."/>
            <person name="Vilgalys R."/>
            <person name="Henrissat B."/>
            <person name="Grigoriev I.V."/>
            <person name="Hibbett D."/>
            <person name="Nagy L.G."/>
            <person name="Martin F.M."/>
        </authorList>
    </citation>
    <scope>NUCLEOTIDE SEQUENCE</scope>
    <source>
        <strain evidence="2">UH-Tt-Lm1</strain>
    </source>
</reference>
<name>A0A9P6L5T2_9AGAM</name>
<evidence type="ECO:0000256" key="1">
    <source>
        <dbReference type="SAM" id="MobiDB-lite"/>
    </source>
</evidence>
<feature type="region of interest" description="Disordered" evidence="1">
    <location>
        <begin position="88"/>
        <end position="113"/>
    </location>
</feature>
<protein>
    <submittedName>
        <fullName evidence="2">Uncharacterized protein</fullName>
    </submittedName>
</protein>
<reference evidence="2" key="1">
    <citation type="journal article" date="2020" name="Nat. Commun.">
        <title>Large-scale genome sequencing of mycorrhizal fungi provides insights into the early evolution of symbiotic traits.</title>
        <authorList>
            <person name="Miyauchi S."/>
            <person name="Kiss E."/>
            <person name="Kuo A."/>
            <person name="Drula E."/>
            <person name="Kohler A."/>
            <person name="Sanchez-Garcia M."/>
            <person name="Morin E."/>
            <person name="Andreopoulos B."/>
            <person name="Barry K.W."/>
            <person name="Bonito G."/>
            <person name="Buee M."/>
            <person name="Carver A."/>
            <person name="Chen C."/>
            <person name="Cichocki N."/>
            <person name="Clum A."/>
            <person name="Culley D."/>
            <person name="Crous P.W."/>
            <person name="Fauchery L."/>
            <person name="Girlanda M."/>
            <person name="Hayes R.D."/>
            <person name="Keri Z."/>
            <person name="LaButti K."/>
            <person name="Lipzen A."/>
            <person name="Lombard V."/>
            <person name="Magnuson J."/>
            <person name="Maillard F."/>
            <person name="Murat C."/>
            <person name="Nolan M."/>
            <person name="Ohm R.A."/>
            <person name="Pangilinan J."/>
            <person name="Pereira M.F."/>
            <person name="Perotto S."/>
            <person name="Peter M."/>
            <person name="Pfister S."/>
            <person name="Riley R."/>
            <person name="Sitrit Y."/>
            <person name="Stielow J.B."/>
            <person name="Szollosi G."/>
            <person name="Zifcakova L."/>
            <person name="Stursova M."/>
            <person name="Spatafora J.W."/>
            <person name="Tedersoo L."/>
            <person name="Vaario L.M."/>
            <person name="Yamada A."/>
            <person name="Yan M."/>
            <person name="Wang P."/>
            <person name="Xu J."/>
            <person name="Bruns T."/>
            <person name="Baldrian P."/>
            <person name="Vilgalys R."/>
            <person name="Dunand C."/>
            <person name="Henrissat B."/>
            <person name="Grigoriev I.V."/>
            <person name="Hibbett D."/>
            <person name="Nagy L.G."/>
            <person name="Martin F.M."/>
        </authorList>
    </citation>
    <scope>NUCLEOTIDE SEQUENCE</scope>
    <source>
        <strain evidence="2">UH-Tt-Lm1</strain>
    </source>
</reference>
<organism evidence="2 3">
    <name type="scientific">Thelephora terrestris</name>
    <dbReference type="NCBI Taxonomy" id="56493"/>
    <lineage>
        <taxon>Eukaryota</taxon>
        <taxon>Fungi</taxon>
        <taxon>Dikarya</taxon>
        <taxon>Basidiomycota</taxon>
        <taxon>Agaricomycotina</taxon>
        <taxon>Agaricomycetes</taxon>
        <taxon>Thelephorales</taxon>
        <taxon>Thelephoraceae</taxon>
        <taxon>Thelephora</taxon>
    </lineage>
</organism>
<dbReference type="AlphaFoldDB" id="A0A9P6L5T2"/>
<proteinExistence type="predicted"/>
<evidence type="ECO:0000313" key="2">
    <source>
        <dbReference type="EMBL" id="KAF9783927.1"/>
    </source>
</evidence>
<dbReference type="EMBL" id="WIUZ02000009">
    <property type="protein sequence ID" value="KAF9783927.1"/>
    <property type="molecule type" value="Genomic_DNA"/>
</dbReference>
<sequence>MDRLLVQSYVVREPTTLRYCTATRKYARSISVFKSVPTHLLGCTLPFSRDTGRYSRHLGIRLHFPGQLENKGQTGIRAPPLQNTCQSEGKIDGPLDGRLPIPTVPSGDRNDQDRHQLLSNLSINREHSEGHGRRHPCHPVSHEIAGDHKALGKWIRCLNPCAWAWVSEVNHFWCGRAPNSWLEASPSAAANGLQFVGFHRSSTSPGWGEKPKYNPQIASATHDPLQPMPCTLWALC</sequence>
<comment type="caution">
    <text evidence="2">The sequence shown here is derived from an EMBL/GenBank/DDBJ whole genome shotgun (WGS) entry which is preliminary data.</text>
</comment>